<sequence length="427" mass="47919">MNKKLIATITGVAIAVAIGYGLKTLGIFYKKVPEEKLNVPKWKTSMKIKNPNYIDYVDEYDIVKSTDELGGKAAKYYTKYIDYVAPNGKPIRILAQNEVNDEQVLYAYSILSFYLESTDTKDKTEIANKMADNESILIMPNGADRDGKTSMLAMSLGQNLNYSEVANVGSKWYIENDYEHRDASFEEIFHLVHDYGIGTTKKPQADNETSQSIKKAMDNALLADKSKRGEEGLWALGFGKTIDEWEKEGSLEQEYIVSVIDSYYGLWNAFPKKGGMWGGYVAKSREDVINMDTLGYKALNSFLPPYITTMIRVDPSFTGDFKMYFDNKAPYTFKSQYLKNVTLTGSNNSNLYGNDLDNILMGNSGENIVNGMGGIDIVQFRGASLEYTVEKSSEGVIVTDTINGRDGKCILKNIELLRFTDKDIKSK</sequence>
<comment type="caution">
    <text evidence="1">The sequence shown here is derived from an EMBL/GenBank/DDBJ whole genome shotgun (WGS) entry which is preliminary data.</text>
</comment>
<evidence type="ECO:0000313" key="2">
    <source>
        <dbReference type="Proteomes" id="UP001056429"/>
    </source>
</evidence>
<keyword evidence="2" id="KW-1185">Reference proteome</keyword>
<protein>
    <submittedName>
        <fullName evidence="1">Uncharacterized protein</fullName>
    </submittedName>
</protein>
<reference evidence="1" key="1">
    <citation type="journal article" date="2021" name="mSystems">
        <title>Bacteria and Archaea Synergistically Convert Glycine Betaine to Biogenic Methane in the Formosa Cold Seep of the South China Sea.</title>
        <authorList>
            <person name="Li L."/>
            <person name="Zhang W."/>
            <person name="Zhang S."/>
            <person name="Song L."/>
            <person name="Sun Q."/>
            <person name="Zhang H."/>
            <person name="Xiang H."/>
            <person name="Dong X."/>
        </authorList>
    </citation>
    <scope>NUCLEOTIDE SEQUENCE</scope>
    <source>
        <strain evidence="1">ZWT</strain>
    </source>
</reference>
<dbReference type="AlphaFoldDB" id="A0A9J6NWQ7"/>
<dbReference type="RefSeq" id="WP_250857746.1">
    <property type="nucleotide sequence ID" value="NZ_JAGSOJ010000001.1"/>
</dbReference>
<proteinExistence type="predicted"/>
<accession>A0A9J6NWQ7</accession>
<name>A0A9J6NWQ7_9CLOT</name>
<reference evidence="1" key="2">
    <citation type="submission" date="2021-04" db="EMBL/GenBank/DDBJ databases">
        <authorList>
            <person name="Dong X."/>
        </authorList>
    </citation>
    <scope>NUCLEOTIDE SEQUENCE</scope>
    <source>
        <strain evidence="1">ZWT</strain>
    </source>
</reference>
<organism evidence="1 2">
    <name type="scientific">Oceanirhabdus seepicola</name>
    <dbReference type="NCBI Taxonomy" id="2828781"/>
    <lineage>
        <taxon>Bacteria</taxon>
        <taxon>Bacillati</taxon>
        <taxon>Bacillota</taxon>
        <taxon>Clostridia</taxon>
        <taxon>Eubacteriales</taxon>
        <taxon>Clostridiaceae</taxon>
        <taxon>Oceanirhabdus</taxon>
    </lineage>
</organism>
<dbReference type="Proteomes" id="UP001056429">
    <property type="component" value="Unassembled WGS sequence"/>
</dbReference>
<gene>
    <name evidence="1" type="ORF">KDK92_03945</name>
</gene>
<dbReference type="InterPro" id="IPR011049">
    <property type="entry name" value="Serralysin-like_metalloprot_C"/>
</dbReference>
<evidence type="ECO:0000313" key="1">
    <source>
        <dbReference type="EMBL" id="MCM1988882.1"/>
    </source>
</evidence>
<dbReference type="EMBL" id="JAGSOJ010000001">
    <property type="protein sequence ID" value="MCM1988882.1"/>
    <property type="molecule type" value="Genomic_DNA"/>
</dbReference>
<dbReference type="SUPFAM" id="SSF51120">
    <property type="entry name" value="beta-Roll"/>
    <property type="match status" value="1"/>
</dbReference>